<keyword evidence="3" id="KW-1185">Reference proteome</keyword>
<feature type="region of interest" description="Disordered" evidence="1">
    <location>
        <begin position="56"/>
        <end position="225"/>
    </location>
</feature>
<proteinExistence type="predicted"/>
<organism evidence="2 3">
    <name type="scientific">Allacma fusca</name>
    <dbReference type="NCBI Taxonomy" id="39272"/>
    <lineage>
        <taxon>Eukaryota</taxon>
        <taxon>Metazoa</taxon>
        <taxon>Ecdysozoa</taxon>
        <taxon>Arthropoda</taxon>
        <taxon>Hexapoda</taxon>
        <taxon>Collembola</taxon>
        <taxon>Symphypleona</taxon>
        <taxon>Sminthuridae</taxon>
        <taxon>Allacma</taxon>
    </lineage>
</organism>
<sequence length="601" mass="67284">MMAEEITTTSASVLTTVQKFEASNFVFKTPLNTSPRLVHISRDYYGDERPIAEIIHLEESSDSPPSSPTEPPALPTTDPPESTEESEEAEVGKVQKKSKKKASKSKVAKQKKQQPDLPKQKSSPAKQSKGTSPEQLPSSPGRSPYLIQSSPGKGPSVLQSSPVKGSNSNGNSPGKNPLNQPSPGRSPNLSQMSPEPTLPTSPTKTQSNVSLVPRKSSLKKPKNKAKLETKGLWFNMNDQYPVENFSGRQTIIEQIHQVVHGQKSRDVRPISRAIVLTGKPSMGKTEIARKFAFKFYVDCNGKGNVIWMDGSSKESITEALLLLEQKELLPIAQLYPDPGSVLDLETEDKLPSISKSEKKGKKKSDPETELQEKIASILRNRIFQDNPTLFIYDNARTEEDIIEFIPKLAPFGHIPNVLVTSGNENNWNNARVLKVGEFEFKDAVEFLLKIFEDCQGFTKFQAEDLAKELHRFPPLIQKARKIVHRYLLTHGDSDRAILRLEKNIGLVRRLKGEEIIETKEVEIAILGTDRGIYFDEDPYIREYDGELRNHQISMQVHQLEAVLSKVLERNDLSILAVNQDAYVLGMLSFMNRSSVYCNEQN</sequence>
<feature type="compositionally biased region" description="Basic residues" evidence="1">
    <location>
        <begin position="94"/>
        <end position="112"/>
    </location>
</feature>
<evidence type="ECO:0000313" key="3">
    <source>
        <dbReference type="Proteomes" id="UP000708208"/>
    </source>
</evidence>
<evidence type="ECO:0000313" key="2">
    <source>
        <dbReference type="EMBL" id="CAG7721059.1"/>
    </source>
</evidence>
<feature type="compositionally biased region" description="Low complexity" evidence="1">
    <location>
        <begin position="115"/>
        <end position="129"/>
    </location>
</feature>
<dbReference type="AlphaFoldDB" id="A0A8J2K6H6"/>
<evidence type="ECO:0000256" key="1">
    <source>
        <dbReference type="SAM" id="MobiDB-lite"/>
    </source>
</evidence>
<accession>A0A8J2K6H6</accession>
<feature type="compositionally biased region" description="Polar residues" evidence="1">
    <location>
        <begin position="130"/>
        <end position="151"/>
    </location>
</feature>
<name>A0A8J2K6H6_9HEXA</name>
<comment type="caution">
    <text evidence="2">The sequence shown here is derived from an EMBL/GenBank/DDBJ whole genome shotgun (WGS) entry which is preliminary data.</text>
</comment>
<dbReference type="Proteomes" id="UP000708208">
    <property type="component" value="Unassembled WGS sequence"/>
</dbReference>
<feature type="compositionally biased region" description="Polar residues" evidence="1">
    <location>
        <begin position="181"/>
        <end position="210"/>
    </location>
</feature>
<reference evidence="2" key="1">
    <citation type="submission" date="2021-06" db="EMBL/GenBank/DDBJ databases">
        <authorList>
            <person name="Hodson N. C."/>
            <person name="Mongue J. A."/>
            <person name="Jaron S. K."/>
        </authorList>
    </citation>
    <scope>NUCLEOTIDE SEQUENCE</scope>
</reference>
<protein>
    <submittedName>
        <fullName evidence="2">Uncharacterized protein</fullName>
    </submittedName>
</protein>
<dbReference type="EMBL" id="CAJVCH010076598">
    <property type="protein sequence ID" value="CAG7721059.1"/>
    <property type="molecule type" value="Genomic_DNA"/>
</dbReference>
<dbReference type="OrthoDB" id="8123811at2759"/>
<feature type="compositionally biased region" description="Low complexity" evidence="1">
    <location>
        <begin position="160"/>
        <end position="179"/>
    </location>
</feature>
<feature type="compositionally biased region" description="Pro residues" evidence="1">
    <location>
        <begin position="65"/>
        <end position="78"/>
    </location>
</feature>
<gene>
    <name evidence="2" type="ORF">AFUS01_LOCUS10308</name>
</gene>